<protein>
    <recommendedName>
        <fullName evidence="4">Ycf15</fullName>
    </recommendedName>
</protein>
<accession>A0AAV4S8W3</accession>
<keyword evidence="3" id="KW-1185">Reference proteome</keyword>
<gene>
    <name evidence="2" type="ORF">CDAR_6891</name>
</gene>
<name>A0AAV4S8W3_9ARAC</name>
<evidence type="ECO:0000256" key="1">
    <source>
        <dbReference type="SAM" id="Phobius"/>
    </source>
</evidence>
<organism evidence="2 3">
    <name type="scientific">Caerostris darwini</name>
    <dbReference type="NCBI Taxonomy" id="1538125"/>
    <lineage>
        <taxon>Eukaryota</taxon>
        <taxon>Metazoa</taxon>
        <taxon>Ecdysozoa</taxon>
        <taxon>Arthropoda</taxon>
        <taxon>Chelicerata</taxon>
        <taxon>Arachnida</taxon>
        <taxon>Araneae</taxon>
        <taxon>Araneomorphae</taxon>
        <taxon>Entelegynae</taxon>
        <taxon>Araneoidea</taxon>
        <taxon>Araneidae</taxon>
        <taxon>Caerostris</taxon>
    </lineage>
</organism>
<feature type="transmembrane region" description="Helical" evidence="1">
    <location>
        <begin position="19"/>
        <end position="39"/>
    </location>
</feature>
<comment type="caution">
    <text evidence="2">The sequence shown here is derived from an EMBL/GenBank/DDBJ whole genome shotgun (WGS) entry which is preliminary data.</text>
</comment>
<keyword evidence="1" id="KW-0812">Transmembrane</keyword>
<reference evidence="2 3" key="1">
    <citation type="submission" date="2021-06" db="EMBL/GenBank/DDBJ databases">
        <title>Caerostris darwini draft genome.</title>
        <authorList>
            <person name="Kono N."/>
            <person name="Arakawa K."/>
        </authorList>
    </citation>
    <scope>NUCLEOTIDE SEQUENCE [LARGE SCALE GENOMIC DNA]</scope>
</reference>
<keyword evidence="1" id="KW-1133">Transmembrane helix</keyword>
<keyword evidence="1" id="KW-0472">Membrane</keyword>
<dbReference type="AlphaFoldDB" id="A0AAV4S8W3"/>
<proteinExistence type="predicted"/>
<dbReference type="Proteomes" id="UP001054837">
    <property type="component" value="Unassembled WGS sequence"/>
</dbReference>
<evidence type="ECO:0008006" key="4">
    <source>
        <dbReference type="Google" id="ProtNLM"/>
    </source>
</evidence>
<sequence>MLDGIYIHSLILTETFPSIFFVLKLRYLQIIIFLTYIGAGRRLNSFYNGIPYRLVEFGIGQAQDSPHQSSLCHRIAIQNSATGSIEASEEGLQQ</sequence>
<evidence type="ECO:0000313" key="3">
    <source>
        <dbReference type="Proteomes" id="UP001054837"/>
    </source>
</evidence>
<dbReference type="EMBL" id="BPLQ01007430">
    <property type="protein sequence ID" value="GIY30100.1"/>
    <property type="molecule type" value="Genomic_DNA"/>
</dbReference>
<evidence type="ECO:0000313" key="2">
    <source>
        <dbReference type="EMBL" id="GIY30100.1"/>
    </source>
</evidence>